<dbReference type="InterPro" id="IPR001160">
    <property type="entry name" value="Peptidase_M20C"/>
</dbReference>
<reference evidence="2" key="1">
    <citation type="submission" date="2021-01" db="EMBL/GenBank/DDBJ databases">
        <authorList>
            <person name="Eckstrom K.M.E."/>
        </authorList>
    </citation>
    <scope>NUCLEOTIDE SEQUENCE</scope>
    <source>
        <strain evidence="2">UVCC 0001</strain>
    </source>
</reference>
<dbReference type="InterPro" id="IPR002933">
    <property type="entry name" value="Peptidase_M20"/>
</dbReference>
<dbReference type="EMBL" id="JASFZW010000006">
    <property type="protein sequence ID" value="KAK2077721.1"/>
    <property type="molecule type" value="Genomic_DNA"/>
</dbReference>
<dbReference type="Gene3D" id="3.40.630.10">
    <property type="entry name" value="Zn peptidases"/>
    <property type="match status" value="2"/>
</dbReference>
<name>A0AAD9IG15_PROWI</name>
<dbReference type="FunFam" id="3.40.630.10:FF:000018">
    <property type="entry name" value="Aminoacyl-histidine dipeptidase PepD"/>
    <property type="match status" value="1"/>
</dbReference>
<dbReference type="GO" id="GO:0005829">
    <property type="term" value="C:cytosol"/>
    <property type="evidence" value="ECO:0007669"/>
    <property type="project" value="TreeGrafter"/>
</dbReference>
<evidence type="ECO:0000313" key="3">
    <source>
        <dbReference type="Proteomes" id="UP001255856"/>
    </source>
</evidence>
<protein>
    <recommendedName>
        <fullName evidence="1">Peptidase M20 dimerisation domain-containing protein</fullName>
    </recommendedName>
</protein>
<comment type="caution">
    <text evidence="2">The sequence shown here is derived from an EMBL/GenBank/DDBJ whole genome shotgun (WGS) entry which is preliminary data.</text>
</comment>
<dbReference type="PRINTS" id="PR00934">
    <property type="entry name" value="XHISDIPTASE"/>
</dbReference>
<dbReference type="GO" id="GO:0070573">
    <property type="term" value="F:metallodipeptidase activity"/>
    <property type="evidence" value="ECO:0007669"/>
    <property type="project" value="TreeGrafter"/>
</dbReference>
<keyword evidence="3" id="KW-1185">Reference proteome</keyword>
<feature type="domain" description="Peptidase M20 dimerisation" evidence="1">
    <location>
        <begin position="94"/>
        <end position="155"/>
    </location>
</feature>
<sequence length="378" mass="39258">MGVAAALALLDEPATTKLPPLECLFTVDEETGMTGASGLDGSMLSGRTMLNLDTEEWGDVFIGCAGGGDTMLSLELERAPLPAGWAVRGWRLGGLLGGHSGLDIHEDRGSAVRLAARLVEGAFAARPGGDVALVGFRGGDKRNAIAREAEFVLAGPPEALHGAVAQAVAAVFEELVVEYGSLERAMSLDAAEASAAAVLTPAATDRLLLLLLGLPHGVVKFSHAIPGLVETSTNLAAVRVKAEEPSKLTLEIITCTRSSVDSALRDVRVAICRIGRAAGAVIDQEPAYPGWLPEPEARVVKLASQVIEEITGKTPEVKAIHAGLECGIIGEKLPGCQSVSYGPTIRGAHSPDERVEISTVGPFYQATLALLGRLADAN</sequence>
<proteinExistence type="predicted"/>
<dbReference type="Pfam" id="PF07687">
    <property type="entry name" value="M20_dimer"/>
    <property type="match status" value="1"/>
</dbReference>
<gene>
    <name evidence="2" type="ORF">QBZ16_004567</name>
</gene>
<dbReference type="InterPro" id="IPR011650">
    <property type="entry name" value="Peptidase_M20_dimer"/>
</dbReference>
<evidence type="ECO:0000313" key="2">
    <source>
        <dbReference type="EMBL" id="KAK2077721.1"/>
    </source>
</evidence>
<organism evidence="2 3">
    <name type="scientific">Prototheca wickerhamii</name>
    <dbReference type="NCBI Taxonomy" id="3111"/>
    <lineage>
        <taxon>Eukaryota</taxon>
        <taxon>Viridiplantae</taxon>
        <taxon>Chlorophyta</taxon>
        <taxon>core chlorophytes</taxon>
        <taxon>Trebouxiophyceae</taxon>
        <taxon>Chlorellales</taxon>
        <taxon>Chlorellaceae</taxon>
        <taxon>Prototheca</taxon>
    </lineage>
</organism>
<dbReference type="PANTHER" id="PTHR43501">
    <property type="entry name" value="CYTOSOL NON-SPECIFIC DIPEPTIDASE"/>
    <property type="match status" value="1"/>
</dbReference>
<dbReference type="AlphaFoldDB" id="A0AAD9IG15"/>
<dbReference type="Pfam" id="PF01546">
    <property type="entry name" value="Peptidase_M20"/>
    <property type="match status" value="1"/>
</dbReference>
<dbReference type="GO" id="GO:0006508">
    <property type="term" value="P:proteolysis"/>
    <property type="evidence" value="ECO:0007669"/>
    <property type="project" value="InterPro"/>
</dbReference>
<dbReference type="SUPFAM" id="SSF53187">
    <property type="entry name" value="Zn-dependent exopeptidases"/>
    <property type="match status" value="1"/>
</dbReference>
<accession>A0AAD9IG15</accession>
<dbReference type="PANTHER" id="PTHR43501:SF1">
    <property type="entry name" value="CYTOSOL NON-SPECIFIC DIPEPTIDASE"/>
    <property type="match status" value="1"/>
</dbReference>
<dbReference type="Proteomes" id="UP001255856">
    <property type="component" value="Unassembled WGS sequence"/>
</dbReference>
<evidence type="ECO:0000259" key="1">
    <source>
        <dbReference type="Pfam" id="PF07687"/>
    </source>
</evidence>